<evidence type="ECO:0000256" key="4">
    <source>
        <dbReference type="ARBA" id="ARBA00011245"/>
    </source>
</evidence>
<evidence type="ECO:0000256" key="3">
    <source>
        <dbReference type="ARBA" id="ARBA00008982"/>
    </source>
</evidence>
<dbReference type="InterPro" id="IPR001576">
    <property type="entry name" value="Phosphoglycerate_kinase"/>
</dbReference>
<evidence type="ECO:0000256" key="7">
    <source>
        <dbReference type="ARBA" id="ARBA00022490"/>
    </source>
</evidence>
<reference evidence="17" key="1">
    <citation type="submission" date="2019-01" db="EMBL/GenBank/DDBJ databases">
        <title>Genomic signatures and co-occurrence patterns of the ultra-small Saccharimodia (Patescibacteria phylum) suggest a symbiotic lifestyle.</title>
        <authorList>
            <person name="Lemos L."/>
            <person name="Medeiros J."/>
            <person name="Andreote F."/>
            <person name="Fernandes G."/>
            <person name="Varani A."/>
            <person name="Oliveira G."/>
            <person name="Pylro V."/>
        </authorList>
    </citation>
    <scope>NUCLEOTIDE SEQUENCE [LARGE SCALE GENOMIC DNA]</scope>
    <source>
        <strain evidence="17">AMD01</strain>
    </source>
</reference>
<keyword evidence="8 13" id="KW-0808">Transferase</keyword>
<sequence>MFHKKTVRDVPLAGKTVLVRTDYNVPLLPGGGIGDDFRIKRSLDTLRYLMKNGCRVIICSHLGRPDGRVVAKYSLAPVAERLAQLLEAPVAFVQESVGDQVTQAVKRLSAGQLLMLENLRFHAGEEANDASFAKLLAESCGAEYFVQDGFGVSHRRHASTDAITGCLPSVAGLLLEKEYQTITGALSHPGRPLVAVLGGAKISDKISVIERFVKLADQIIVGGAMANTFLKFKGMPIGKSVHEDGLDDVIKRIYQRADDKLRGHRSADDFILLPSDAAVAPAIDAEQRRQTVSVSDVRLNEYILDIGPASIAEAVNRVKDAQTVVWSGTLGYAELPQFAFGSARLALQLASQKRTLSIIGGGDTADFAVNWDAKRGESFSHVSTGGSASLELMAGMSLPGIDCLLDD</sequence>
<evidence type="ECO:0000256" key="9">
    <source>
        <dbReference type="ARBA" id="ARBA00022741"/>
    </source>
</evidence>
<feature type="binding site" evidence="13">
    <location>
        <position position="38"/>
    </location>
    <ligand>
        <name>substrate</name>
    </ligand>
</feature>
<organism evidence="17 18">
    <name type="scientific">Candidatus Chaera renei</name>
    <dbReference type="NCBI Taxonomy" id="2506947"/>
    <lineage>
        <taxon>Bacteria</taxon>
        <taxon>Candidatus Saccharimonadota</taxon>
        <taxon>Candidatus Saccharimonadia</taxon>
        <taxon>Candidatus Saccharimonadales</taxon>
        <taxon>Candidatus Saccharimonadaceae</taxon>
        <taxon>Candidatus Chaera</taxon>
    </lineage>
</organism>
<feature type="binding site" evidence="14">
    <location>
        <position position="38"/>
    </location>
    <ligand>
        <name>(2R)-3-phosphoglycerate</name>
        <dbReference type="ChEBI" id="CHEBI:58272"/>
    </ligand>
</feature>
<keyword evidence="10 13" id="KW-0418">Kinase</keyword>
<evidence type="ECO:0000313" key="17">
    <source>
        <dbReference type="EMBL" id="RWZ78975.1"/>
    </source>
</evidence>
<dbReference type="GO" id="GO:0005524">
    <property type="term" value="F:ATP binding"/>
    <property type="evidence" value="ECO:0007669"/>
    <property type="project" value="UniProtKB-KW"/>
</dbReference>
<dbReference type="GO" id="GO:0006094">
    <property type="term" value="P:gluconeogenesis"/>
    <property type="evidence" value="ECO:0007669"/>
    <property type="project" value="TreeGrafter"/>
</dbReference>
<evidence type="ECO:0000256" key="8">
    <source>
        <dbReference type="ARBA" id="ARBA00022679"/>
    </source>
</evidence>
<evidence type="ECO:0000256" key="16">
    <source>
        <dbReference type="RuleBase" id="RU000532"/>
    </source>
</evidence>
<feature type="binding site" evidence="13 14">
    <location>
        <begin position="61"/>
        <end position="64"/>
    </location>
    <ligand>
        <name>substrate</name>
    </ligand>
</feature>
<evidence type="ECO:0000256" key="15">
    <source>
        <dbReference type="PIRSR" id="PIRSR000724-2"/>
    </source>
</evidence>
<evidence type="ECO:0000313" key="18">
    <source>
        <dbReference type="Proteomes" id="UP000289269"/>
    </source>
</evidence>
<feature type="binding site" evidence="13 15">
    <location>
        <position position="205"/>
    </location>
    <ligand>
        <name>ATP</name>
        <dbReference type="ChEBI" id="CHEBI:30616"/>
    </ligand>
</feature>
<feature type="binding site" evidence="14">
    <location>
        <position position="155"/>
    </location>
    <ligand>
        <name>(2R)-3-phosphoglycerate</name>
        <dbReference type="ChEBI" id="CHEBI:58272"/>
    </ligand>
</feature>
<evidence type="ECO:0000256" key="6">
    <source>
        <dbReference type="ARBA" id="ARBA00016471"/>
    </source>
</evidence>
<keyword evidence="7 13" id="KW-0963">Cytoplasm</keyword>
<evidence type="ECO:0000256" key="10">
    <source>
        <dbReference type="ARBA" id="ARBA00022777"/>
    </source>
</evidence>
<evidence type="ECO:0000256" key="12">
    <source>
        <dbReference type="ARBA" id="ARBA00023152"/>
    </source>
</evidence>
<keyword evidence="12 13" id="KW-0324">Glycolysis</keyword>
<comment type="subunit">
    <text evidence="4 13">Monomer.</text>
</comment>
<feature type="binding site" evidence="13 15">
    <location>
        <begin position="361"/>
        <end position="364"/>
    </location>
    <ligand>
        <name>ATP</name>
        <dbReference type="ChEBI" id="CHEBI:30616"/>
    </ligand>
</feature>
<evidence type="ECO:0000256" key="5">
    <source>
        <dbReference type="ARBA" id="ARBA00013061"/>
    </source>
</evidence>
<name>A0A4Q0AID6_9BACT</name>
<evidence type="ECO:0000256" key="2">
    <source>
        <dbReference type="ARBA" id="ARBA00004838"/>
    </source>
</evidence>
<comment type="subcellular location">
    <subcellularLocation>
        <location evidence="13">Cytoplasm</location>
    </subcellularLocation>
</comment>
<dbReference type="InterPro" id="IPR015911">
    <property type="entry name" value="Phosphoglycerate_kinase_CS"/>
</dbReference>
<dbReference type="Gene3D" id="3.40.50.1260">
    <property type="entry name" value="Phosphoglycerate kinase, N-terminal domain"/>
    <property type="match status" value="2"/>
</dbReference>
<comment type="similarity">
    <text evidence="3 13 16">Belongs to the phosphoglycerate kinase family.</text>
</comment>
<protein>
    <recommendedName>
        <fullName evidence="6 13">Phosphoglycerate kinase</fullName>
        <ecNumber evidence="5 13">2.7.2.3</ecNumber>
    </recommendedName>
</protein>
<dbReference type="Proteomes" id="UP000289269">
    <property type="component" value="Unassembled WGS sequence"/>
</dbReference>
<dbReference type="GO" id="GO:0043531">
    <property type="term" value="F:ADP binding"/>
    <property type="evidence" value="ECO:0007669"/>
    <property type="project" value="TreeGrafter"/>
</dbReference>
<dbReference type="AlphaFoldDB" id="A0A4Q0AID6"/>
<dbReference type="EMBL" id="SCKW01000025">
    <property type="protein sequence ID" value="RWZ78975.1"/>
    <property type="molecule type" value="Genomic_DNA"/>
</dbReference>
<dbReference type="PRINTS" id="PR00477">
    <property type="entry name" value="PHGLYCKINASE"/>
</dbReference>
<dbReference type="EC" id="2.7.2.3" evidence="5 13"/>
<feature type="binding site" evidence="14">
    <location>
        <position position="120"/>
    </location>
    <ligand>
        <name>(2R)-3-phosphoglycerate</name>
        <dbReference type="ChEBI" id="CHEBI:58272"/>
    </ligand>
</feature>
<dbReference type="FunFam" id="3.40.50.1260:FF:000006">
    <property type="entry name" value="Phosphoglycerate kinase"/>
    <property type="match status" value="1"/>
</dbReference>
<dbReference type="InterPro" id="IPR015824">
    <property type="entry name" value="Phosphoglycerate_kinase_N"/>
</dbReference>
<dbReference type="InterPro" id="IPR036043">
    <property type="entry name" value="Phosphoglycerate_kinase_sf"/>
</dbReference>
<dbReference type="HAMAP" id="MF_00145">
    <property type="entry name" value="Phosphoglyc_kinase"/>
    <property type="match status" value="1"/>
</dbReference>
<dbReference type="PANTHER" id="PTHR11406">
    <property type="entry name" value="PHOSPHOGLYCERATE KINASE"/>
    <property type="match status" value="1"/>
</dbReference>
<feature type="binding site" evidence="13">
    <location>
        <position position="120"/>
    </location>
    <ligand>
        <name>substrate</name>
    </ligand>
</feature>
<feature type="binding site" evidence="13 15">
    <location>
        <position position="334"/>
    </location>
    <ligand>
        <name>ATP</name>
        <dbReference type="ChEBI" id="CHEBI:30616"/>
    </ligand>
</feature>
<accession>A0A4Q0AID6</accession>
<feature type="binding site" evidence="13">
    <location>
        <position position="155"/>
    </location>
    <ligand>
        <name>substrate</name>
    </ligand>
</feature>
<dbReference type="GO" id="GO:0004618">
    <property type="term" value="F:phosphoglycerate kinase activity"/>
    <property type="evidence" value="ECO:0007669"/>
    <property type="project" value="UniProtKB-UniRule"/>
</dbReference>
<comment type="catalytic activity">
    <reaction evidence="1 13 16">
        <text>(2R)-3-phosphoglycerate + ATP = (2R)-3-phospho-glyceroyl phosphate + ADP</text>
        <dbReference type="Rhea" id="RHEA:14801"/>
        <dbReference type="ChEBI" id="CHEBI:30616"/>
        <dbReference type="ChEBI" id="CHEBI:57604"/>
        <dbReference type="ChEBI" id="CHEBI:58272"/>
        <dbReference type="ChEBI" id="CHEBI:456216"/>
        <dbReference type="EC" id="2.7.2.3"/>
    </reaction>
</comment>
<dbReference type="PIRSF" id="PIRSF000724">
    <property type="entry name" value="Pgk"/>
    <property type="match status" value="1"/>
</dbReference>
<proteinExistence type="inferred from homology"/>
<dbReference type="PANTHER" id="PTHR11406:SF23">
    <property type="entry name" value="PHOSPHOGLYCERATE KINASE 1, CHLOROPLASTIC-RELATED"/>
    <property type="match status" value="1"/>
</dbReference>
<evidence type="ECO:0000256" key="1">
    <source>
        <dbReference type="ARBA" id="ARBA00000642"/>
    </source>
</evidence>
<dbReference type="GO" id="GO:0005829">
    <property type="term" value="C:cytosol"/>
    <property type="evidence" value="ECO:0007669"/>
    <property type="project" value="TreeGrafter"/>
</dbReference>
<keyword evidence="9 13" id="KW-0547">Nucleotide-binding</keyword>
<dbReference type="PROSITE" id="PS00111">
    <property type="entry name" value="PGLYCERATE_KINASE"/>
    <property type="match status" value="1"/>
</dbReference>
<evidence type="ECO:0000256" key="14">
    <source>
        <dbReference type="PIRSR" id="PIRSR000724-1"/>
    </source>
</evidence>
<keyword evidence="18" id="KW-1185">Reference proteome</keyword>
<dbReference type="SUPFAM" id="SSF53748">
    <property type="entry name" value="Phosphoglycerate kinase"/>
    <property type="match status" value="1"/>
</dbReference>
<dbReference type="GO" id="GO:0006096">
    <property type="term" value="P:glycolytic process"/>
    <property type="evidence" value="ECO:0007669"/>
    <property type="project" value="UniProtKB-UniRule"/>
</dbReference>
<evidence type="ECO:0000256" key="13">
    <source>
        <dbReference type="HAMAP-Rule" id="MF_00145"/>
    </source>
</evidence>
<comment type="caution">
    <text evidence="13">Lacks conserved residue(s) required for the propagation of feature annotation.</text>
</comment>
<gene>
    <name evidence="13" type="primary">pgk</name>
    <name evidence="17" type="ORF">EOT04_02565</name>
</gene>
<comment type="caution">
    <text evidence="17">The sequence shown here is derived from an EMBL/GenBank/DDBJ whole genome shotgun (WGS) entry which is preliminary data.</text>
</comment>
<dbReference type="UniPathway" id="UPA00109">
    <property type="reaction ID" value="UER00185"/>
</dbReference>
<evidence type="ECO:0000256" key="11">
    <source>
        <dbReference type="ARBA" id="ARBA00022840"/>
    </source>
</evidence>
<dbReference type="FunFam" id="3.40.50.1260:FF:000031">
    <property type="entry name" value="Phosphoglycerate kinase 1"/>
    <property type="match status" value="1"/>
</dbReference>
<feature type="binding site" evidence="13 14">
    <location>
        <begin position="22"/>
        <end position="24"/>
    </location>
    <ligand>
        <name>substrate</name>
    </ligand>
</feature>
<keyword evidence="11 13" id="KW-0067">ATP-binding</keyword>
<dbReference type="Pfam" id="PF00162">
    <property type="entry name" value="PGK"/>
    <property type="match status" value="1"/>
</dbReference>
<comment type="pathway">
    <text evidence="2 13">Carbohydrate degradation; glycolysis; pyruvate from D-glyceraldehyde 3-phosphate: step 2/5.</text>
</comment>